<reference evidence="13 14" key="1">
    <citation type="journal article" date="2002" name="Int. J. Syst. Evol. Microbiol.">
        <title>Sphingopyxis witflariensis sp. nov., isolated from activated sludge.</title>
        <authorList>
            <person name="Kampfer P."/>
            <person name="Witzenberger R."/>
            <person name="Denner E.B."/>
            <person name="Busse H.J."/>
            <person name="Neef A."/>
        </authorList>
    </citation>
    <scope>NUCLEOTIDE SEQUENCE [LARGE SCALE GENOMIC DNA]</scope>
    <source>
        <strain evidence="13 14">DSM 14551</strain>
    </source>
</reference>
<feature type="domain" description="TonB-dependent receptor-like beta-barrel" evidence="11">
    <location>
        <begin position="369"/>
        <end position="863"/>
    </location>
</feature>
<dbReference type="RefSeq" id="WP_088470930.1">
    <property type="nucleotide sequence ID" value="NZ_NISJ01000001.1"/>
</dbReference>
<evidence type="ECO:0000256" key="5">
    <source>
        <dbReference type="ARBA" id="ARBA00023077"/>
    </source>
</evidence>
<keyword evidence="2 8" id="KW-0813">Transport</keyword>
<dbReference type="SUPFAM" id="SSF56935">
    <property type="entry name" value="Porins"/>
    <property type="match status" value="1"/>
</dbReference>
<evidence type="ECO:0000256" key="4">
    <source>
        <dbReference type="ARBA" id="ARBA00022692"/>
    </source>
</evidence>
<dbReference type="PROSITE" id="PS52016">
    <property type="entry name" value="TONB_DEPENDENT_REC_3"/>
    <property type="match status" value="1"/>
</dbReference>
<comment type="subcellular location">
    <subcellularLocation>
        <location evidence="1 8">Cell outer membrane</location>
        <topology evidence="1 8">Multi-pass membrane protein</topology>
    </subcellularLocation>
</comment>
<dbReference type="InterPro" id="IPR037066">
    <property type="entry name" value="Plug_dom_sf"/>
</dbReference>
<evidence type="ECO:0000256" key="7">
    <source>
        <dbReference type="ARBA" id="ARBA00023237"/>
    </source>
</evidence>
<proteinExistence type="inferred from homology"/>
<dbReference type="Proteomes" id="UP000197097">
    <property type="component" value="Unassembled WGS sequence"/>
</dbReference>
<evidence type="ECO:0000259" key="11">
    <source>
        <dbReference type="Pfam" id="PF00593"/>
    </source>
</evidence>
<dbReference type="GO" id="GO:0009279">
    <property type="term" value="C:cell outer membrane"/>
    <property type="evidence" value="ECO:0007669"/>
    <property type="project" value="UniProtKB-SubCell"/>
</dbReference>
<evidence type="ECO:0000313" key="13">
    <source>
        <dbReference type="EMBL" id="OWR01118.1"/>
    </source>
</evidence>
<name>A0A246K5P2_9SPHN</name>
<feature type="domain" description="TonB-dependent receptor plug" evidence="12">
    <location>
        <begin position="57"/>
        <end position="169"/>
    </location>
</feature>
<dbReference type="PANTHER" id="PTHR47234">
    <property type="match status" value="1"/>
</dbReference>
<dbReference type="InterPro" id="IPR012910">
    <property type="entry name" value="Plug_dom"/>
</dbReference>
<dbReference type="Gene3D" id="2.40.170.20">
    <property type="entry name" value="TonB-dependent receptor, beta-barrel domain"/>
    <property type="match status" value="1"/>
</dbReference>
<comment type="similarity">
    <text evidence="8 9">Belongs to the TonB-dependent receptor family.</text>
</comment>
<dbReference type="OrthoDB" id="7051241at2"/>
<dbReference type="Gene3D" id="2.170.130.10">
    <property type="entry name" value="TonB-dependent receptor, plug domain"/>
    <property type="match status" value="1"/>
</dbReference>
<protein>
    <submittedName>
        <fullName evidence="13">TonB-dependent receptor</fullName>
    </submittedName>
</protein>
<keyword evidence="3 8" id="KW-1134">Transmembrane beta strand</keyword>
<accession>A0A246K5P2</accession>
<keyword evidence="10" id="KW-0732">Signal</keyword>
<sequence>MRIRTSLLAGVAAIASISVPAAAQTDAAPQSAEGASSGSDIVVTGSRIRRQDLAGVGPATVVSAEQIENTGLVNIEQVLQRLPANAGFAGNQSSAYWTNNGYGTAQVNLRGLGIKRTLVLLNNRRLVAGGTGANSSPDLNMIPVVALARTDVLKDGASAIYGADAMAGVVNLVTRTDYEGLGVSARYGVTERGDGGDFTADLIWGARNDRGGIMVAATYQKTDAVNMASRAPCSLAEVTPGSLSCTNSTSTIGGRAVLPNGQQINFNQTPGGDGDFFEPYNGAKHNNNVQRYLNAVSPIERISTAVFGDYQITDGVQIFGEFLYTHRKSDQLATPGTLRNISISATNPTNPTGQDLLLVRRMLVEGGPREFFQKTETWQGTVGFRGKLANDWAWEVAGAFGRNTAVDGSTNVANLANVANTLDRTKCSVTAGAAIPCADYLGAGDVTPAVLDYINFTSRDHGGNELATVTADLTGSLFTLPAGPVSFATGAVYRKEKGWRDPDPLTVLGVANTNQQDPISGSTATKEAYLELSVPVLADTPFFKALTIDGAVRFSDYDLFGSDWNYKFGVDWRINEDIRLRGTYGTGFRIPNVPELYGGVSEGNLTTTDPCSRYAQSGNATLIANCQASGVPANYVQLGSTILTTVGGNENLKPESSTTWTVGTVIQPKGIVPGLSLTADWFNIDIKDAIRAIPGSTKLSICYASQNLSHPFCDDFTRSQLTGEVNYLSAQPINTGREKMSGLDLGLVYNRMIGDVSLSFDANVTWLNDYTIYPFEGGAPIVFDGHIGGGNGGYPKWRGYGVLTAEKDGISATWSTQWIGKATDFNAAPDEIGYRAPAVFYHNIQLAFEVNEKTRFQLGVDNLFDRKAPYIQSFTDANTDTMTYDLLGRRVYVGFRTAF</sequence>
<evidence type="ECO:0000259" key="12">
    <source>
        <dbReference type="Pfam" id="PF07715"/>
    </source>
</evidence>
<keyword evidence="6 8" id="KW-0472">Membrane</keyword>
<keyword evidence="14" id="KW-1185">Reference proteome</keyword>
<evidence type="ECO:0000256" key="9">
    <source>
        <dbReference type="RuleBase" id="RU003357"/>
    </source>
</evidence>
<dbReference type="PANTHER" id="PTHR47234:SF2">
    <property type="entry name" value="TONB-DEPENDENT RECEPTOR"/>
    <property type="match status" value="1"/>
</dbReference>
<keyword evidence="13" id="KW-0675">Receptor</keyword>
<evidence type="ECO:0000256" key="3">
    <source>
        <dbReference type="ARBA" id="ARBA00022452"/>
    </source>
</evidence>
<dbReference type="Pfam" id="PF00593">
    <property type="entry name" value="TonB_dep_Rec_b-barrel"/>
    <property type="match status" value="1"/>
</dbReference>
<organism evidence="13 14">
    <name type="scientific">Sphingopyxis witflariensis</name>
    <dbReference type="NCBI Taxonomy" id="173675"/>
    <lineage>
        <taxon>Bacteria</taxon>
        <taxon>Pseudomonadati</taxon>
        <taxon>Pseudomonadota</taxon>
        <taxon>Alphaproteobacteria</taxon>
        <taxon>Sphingomonadales</taxon>
        <taxon>Sphingomonadaceae</taxon>
        <taxon>Sphingopyxis</taxon>
    </lineage>
</organism>
<dbReference type="EMBL" id="NISJ01000001">
    <property type="protein sequence ID" value="OWR01118.1"/>
    <property type="molecule type" value="Genomic_DNA"/>
</dbReference>
<dbReference type="Pfam" id="PF07715">
    <property type="entry name" value="Plug"/>
    <property type="match status" value="1"/>
</dbReference>
<feature type="signal peptide" evidence="10">
    <location>
        <begin position="1"/>
        <end position="23"/>
    </location>
</feature>
<dbReference type="InterPro" id="IPR036942">
    <property type="entry name" value="Beta-barrel_TonB_sf"/>
</dbReference>
<gene>
    <name evidence="13" type="ORF">CDQ91_01445</name>
</gene>
<dbReference type="CDD" id="cd01347">
    <property type="entry name" value="ligand_gated_channel"/>
    <property type="match status" value="1"/>
</dbReference>
<evidence type="ECO:0000256" key="10">
    <source>
        <dbReference type="SAM" id="SignalP"/>
    </source>
</evidence>
<comment type="caution">
    <text evidence="13">The sequence shown here is derived from an EMBL/GenBank/DDBJ whole genome shotgun (WGS) entry which is preliminary data.</text>
</comment>
<evidence type="ECO:0000313" key="14">
    <source>
        <dbReference type="Proteomes" id="UP000197097"/>
    </source>
</evidence>
<dbReference type="InterPro" id="IPR000531">
    <property type="entry name" value="Beta-barrel_TonB"/>
</dbReference>
<keyword evidence="5 9" id="KW-0798">TonB box</keyword>
<dbReference type="AlphaFoldDB" id="A0A246K5P2"/>
<evidence type="ECO:0000256" key="6">
    <source>
        <dbReference type="ARBA" id="ARBA00023136"/>
    </source>
</evidence>
<evidence type="ECO:0000256" key="2">
    <source>
        <dbReference type="ARBA" id="ARBA00022448"/>
    </source>
</evidence>
<keyword evidence="4 8" id="KW-0812">Transmembrane</keyword>
<evidence type="ECO:0000256" key="1">
    <source>
        <dbReference type="ARBA" id="ARBA00004571"/>
    </source>
</evidence>
<feature type="chain" id="PRO_5013077584" evidence="10">
    <location>
        <begin position="24"/>
        <end position="899"/>
    </location>
</feature>
<evidence type="ECO:0000256" key="8">
    <source>
        <dbReference type="PROSITE-ProRule" id="PRU01360"/>
    </source>
</evidence>
<keyword evidence="7 8" id="KW-0998">Cell outer membrane</keyword>
<dbReference type="InterPro" id="IPR039426">
    <property type="entry name" value="TonB-dep_rcpt-like"/>
</dbReference>